<dbReference type="Proteomes" id="UP000515161">
    <property type="component" value="Unplaced"/>
</dbReference>
<evidence type="ECO:0000313" key="7">
    <source>
        <dbReference type="RefSeq" id="XP_034057125.1"/>
    </source>
</evidence>
<evidence type="ECO:0000256" key="2">
    <source>
        <dbReference type="SAM" id="MobiDB-lite"/>
    </source>
</evidence>
<dbReference type="PANTHER" id="PTHR33104">
    <property type="entry name" value="SI:DKEY-29D5.2"/>
    <property type="match status" value="1"/>
</dbReference>
<dbReference type="GeneID" id="117536392"/>
<dbReference type="KEGG" id="gacu:117536392"/>
<keyword evidence="1" id="KW-0175">Coiled coil</keyword>
<sequence>MASKQLNEWLEAGKALADELANKKPKKPKKPKKITQGSNMSWRKRDLDGNILPQHWNKNRSVKPSSSLESPEVEETHEIPLQVPSLDFVILDQHLLTLRNLLGSLTVPASSEETPTVTTWTQRQLKREQKFRAAMPELLNLKLAAEIVTKRPCLQCKTADAVVRCLDCVPPGTPFLCPACDPIIHGKNVFHDREAMIDGFYRPIPPTSLVVVDESGQYGLCEQVCLLPIPPPSQICFCGPSQDFTIIPGKQTVLVTINGPYNVCLPSVCCPTCSTKWSPSIGDLLGYKYWPATDSCKIIFKFDVFTSFEQMKLASPALSQQVFIKMLEHRSFSTGRTGRICSDTFHRVFREFAFCNYRQEDLCLVEPFKCPACTPDMLAIAVDGNRKHYRFKKSRGYWPYLEKMAAKLPELQPLTEMKPFLSVMHAKAHTGKCEVKWGGRSQEGAGNTVGEEVEQVNSFLSRAALTTKYMTKSARADMITVLAMLWNHRKVENLHKTLSKRFVKTTQRAQTEVDNLESLKQELNISLEDTEQWVLEVKQWAATEKHGGQSSQEELQREIDDIIYSLRRKKHDLYRQNDSNQTRQRKRRRLTELKNKLRERLLQYNTIDTCTETIDTEAACSLSEDVILPWEMW</sequence>
<proteinExistence type="predicted"/>
<keyword evidence="4" id="KW-1185">Reference proteome</keyword>
<dbReference type="RefSeq" id="XP_034057124.1">
    <property type="nucleotide sequence ID" value="XM_034201233.1"/>
</dbReference>
<evidence type="ECO:0000313" key="6">
    <source>
        <dbReference type="RefSeq" id="XP_034057124.1"/>
    </source>
</evidence>
<protein>
    <submittedName>
        <fullName evidence="5 6">Uncharacterized protein LOC117536392 isoform X1</fullName>
    </submittedName>
</protein>
<evidence type="ECO:0000313" key="5">
    <source>
        <dbReference type="RefSeq" id="XP_034057123.1"/>
    </source>
</evidence>
<dbReference type="Pfam" id="PF18804">
    <property type="entry name" value="CxC3"/>
    <property type="match status" value="1"/>
</dbReference>
<dbReference type="RefSeq" id="XP_034057126.1">
    <property type="nucleotide sequence ID" value="XM_034201235.1"/>
</dbReference>
<feature type="domain" description="CxC3 like cysteine cluster" evidence="3">
    <location>
        <begin position="227"/>
        <end position="331"/>
    </location>
</feature>
<feature type="coiled-coil region" evidence="1">
    <location>
        <begin position="576"/>
        <end position="603"/>
    </location>
</feature>
<dbReference type="InterPro" id="IPR040521">
    <property type="entry name" value="KDZ"/>
</dbReference>
<name>A0A6P8T107_GYMAC</name>
<accession>A0A6P8T107</accession>
<dbReference type="Pfam" id="PF18758">
    <property type="entry name" value="KDZ"/>
    <property type="match status" value="1"/>
</dbReference>
<evidence type="ECO:0000313" key="8">
    <source>
        <dbReference type="RefSeq" id="XP_034057126.1"/>
    </source>
</evidence>
<evidence type="ECO:0000313" key="4">
    <source>
        <dbReference type="Proteomes" id="UP000515161"/>
    </source>
</evidence>
<feature type="region of interest" description="Disordered" evidence="2">
    <location>
        <begin position="17"/>
        <end position="75"/>
    </location>
</feature>
<organism evidence="4 5">
    <name type="scientific">Gymnodraco acuticeps</name>
    <name type="common">Antarctic dragonfish</name>
    <dbReference type="NCBI Taxonomy" id="8218"/>
    <lineage>
        <taxon>Eukaryota</taxon>
        <taxon>Metazoa</taxon>
        <taxon>Chordata</taxon>
        <taxon>Craniata</taxon>
        <taxon>Vertebrata</taxon>
        <taxon>Euteleostomi</taxon>
        <taxon>Actinopterygii</taxon>
        <taxon>Neopterygii</taxon>
        <taxon>Teleostei</taxon>
        <taxon>Neoteleostei</taxon>
        <taxon>Acanthomorphata</taxon>
        <taxon>Eupercaria</taxon>
        <taxon>Perciformes</taxon>
        <taxon>Notothenioidei</taxon>
        <taxon>Bathydraconidae</taxon>
        <taxon>Gymnodraco</taxon>
    </lineage>
</organism>
<dbReference type="AlphaFoldDB" id="A0A6P8T107"/>
<gene>
    <name evidence="5 6 7 8" type="primary">LOC117536392</name>
</gene>
<feature type="compositionally biased region" description="Basic residues" evidence="2">
    <location>
        <begin position="23"/>
        <end position="33"/>
    </location>
</feature>
<dbReference type="RefSeq" id="XP_034057125.1">
    <property type="nucleotide sequence ID" value="XM_034201234.1"/>
</dbReference>
<reference evidence="5 6" key="1">
    <citation type="submission" date="2025-04" db="UniProtKB">
        <authorList>
            <consortium name="RefSeq"/>
        </authorList>
    </citation>
    <scope>IDENTIFICATION</scope>
</reference>
<dbReference type="InterPro" id="IPR040564">
    <property type="entry name" value="CxC3-like"/>
</dbReference>
<dbReference type="RefSeq" id="XP_034057123.1">
    <property type="nucleotide sequence ID" value="XM_034201232.1"/>
</dbReference>
<dbReference type="OrthoDB" id="8942143at2759"/>
<evidence type="ECO:0000256" key="1">
    <source>
        <dbReference type="SAM" id="Coils"/>
    </source>
</evidence>
<dbReference type="PANTHER" id="PTHR33104:SF2">
    <property type="entry name" value="CXC3 LIKE CYSTEINE CLUSTER DOMAIN-CONTAINING PROTEIN"/>
    <property type="match status" value="1"/>
</dbReference>
<evidence type="ECO:0000259" key="3">
    <source>
        <dbReference type="Pfam" id="PF18804"/>
    </source>
</evidence>